<dbReference type="HAMAP" id="MF_00183">
    <property type="entry name" value="DXP_reductoisom"/>
    <property type="match status" value="1"/>
</dbReference>
<dbReference type="NCBIfam" id="NF009114">
    <property type="entry name" value="PRK12464.1"/>
    <property type="match status" value="1"/>
</dbReference>
<keyword evidence="7 9" id="KW-0414">Isoprene biosynthesis</keyword>
<evidence type="ECO:0000256" key="9">
    <source>
        <dbReference type="HAMAP-Rule" id="MF_00183"/>
    </source>
</evidence>
<dbReference type="PANTHER" id="PTHR30525:SF0">
    <property type="entry name" value="1-DEOXY-D-XYLULOSE 5-PHOSPHATE REDUCTOISOMERASE, CHLOROPLASTIC"/>
    <property type="match status" value="1"/>
</dbReference>
<evidence type="ECO:0000259" key="12">
    <source>
        <dbReference type="Pfam" id="PF13288"/>
    </source>
</evidence>
<evidence type="ECO:0000256" key="3">
    <source>
        <dbReference type="ARBA" id="ARBA00022723"/>
    </source>
</evidence>
<comment type="pathway">
    <text evidence="1 9">Isoprenoid biosynthesis; isopentenyl diphosphate biosynthesis via DXP pathway; isopentenyl diphosphate from 1-deoxy-D-xylulose 5-phosphate: step 1/6.</text>
</comment>
<dbReference type="InterPro" id="IPR013644">
    <property type="entry name" value="DXP_reductoisomerase_C"/>
</dbReference>
<evidence type="ECO:0000256" key="1">
    <source>
        <dbReference type="ARBA" id="ARBA00005094"/>
    </source>
</evidence>
<feature type="domain" description="1-deoxy-D-xylulose 5-phosphate reductoisomerase C-terminal" evidence="11">
    <location>
        <begin position="144"/>
        <end position="227"/>
    </location>
</feature>
<dbReference type="SUPFAM" id="SSF69055">
    <property type="entry name" value="1-deoxy-D-xylulose-5-phosphate reductoisomerase, C-terminal domain"/>
    <property type="match status" value="1"/>
</dbReference>
<comment type="caution">
    <text evidence="13">The sequence shown here is derived from an EMBL/GenBank/DDBJ whole genome shotgun (WGS) entry which is preliminary data.</text>
</comment>
<dbReference type="Pfam" id="PF08436">
    <property type="entry name" value="DXP_redisom_C"/>
    <property type="match status" value="1"/>
</dbReference>
<dbReference type="PIRSF" id="PIRSF006205">
    <property type="entry name" value="Dxp_reductismrs"/>
    <property type="match status" value="1"/>
</dbReference>
<feature type="binding site" evidence="9">
    <location>
        <position position="124"/>
    </location>
    <ligand>
        <name>NADPH</name>
        <dbReference type="ChEBI" id="CHEBI:57783"/>
    </ligand>
</feature>
<feature type="binding site" evidence="9">
    <location>
        <position position="123"/>
    </location>
    <ligand>
        <name>1-deoxy-D-xylulose 5-phosphate</name>
        <dbReference type="ChEBI" id="CHEBI:57792"/>
    </ligand>
</feature>
<protein>
    <recommendedName>
        <fullName evidence="9">1-deoxy-D-xylulose 5-phosphate reductoisomerase</fullName>
        <shortName evidence="9">DXP reductoisomerase</shortName>
        <ecNumber evidence="9">1.1.1.267</ecNumber>
    </recommendedName>
    <alternativeName>
        <fullName evidence="9">1-deoxyxylulose-5-phosphate reductoisomerase</fullName>
    </alternativeName>
    <alternativeName>
        <fullName evidence="9">2-C-methyl-D-erythritol 4-phosphate synthase</fullName>
    </alternativeName>
</protein>
<evidence type="ECO:0000256" key="2">
    <source>
        <dbReference type="ARBA" id="ARBA00006825"/>
    </source>
</evidence>
<feature type="binding site" evidence="9">
    <location>
        <position position="14"/>
    </location>
    <ligand>
        <name>NADPH</name>
        <dbReference type="ChEBI" id="CHEBI:57783"/>
    </ligand>
</feature>
<dbReference type="Gene3D" id="1.10.1740.10">
    <property type="match status" value="1"/>
</dbReference>
<feature type="binding site" evidence="9">
    <location>
        <position position="148"/>
    </location>
    <ligand>
        <name>Mn(2+)</name>
        <dbReference type="ChEBI" id="CHEBI:29035"/>
    </ligand>
</feature>
<feature type="binding site" evidence="9">
    <location>
        <position position="150"/>
    </location>
    <ligand>
        <name>Mn(2+)</name>
        <dbReference type="ChEBI" id="CHEBI:29035"/>
    </ligand>
</feature>
<comment type="catalytic activity">
    <reaction evidence="8">
        <text>2-C-methyl-D-erythritol 4-phosphate + NADP(+) = 1-deoxy-D-xylulose 5-phosphate + NADPH + H(+)</text>
        <dbReference type="Rhea" id="RHEA:13717"/>
        <dbReference type="ChEBI" id="CHEBI:15378"/>
        <dbReference type="ChEBI" id="CHEBI:57783"/>
        <dbReference type="ChEBI" id="CHEBI:57792"/>
        <dbReference type="ChEBI" id="CHEBI:58262"/>
        <dbReference type="ChEBI" id="CHEBI:58349"/>
        <dbReference type="EC" id="1.1.1.267"/>
    </reaction>
    <physiologicalReaction direction="right-to-left" evidence="8">
        <dbReference type="Rhea" id="RHEA:13719"/>
    </physiologicalReaction>
</comment>
<evidence type="ECO:0000256" key="8">
    <source>
        <dbReference type="ARBA" id="ARBA00048543"/>
    </source>
</evidence>
<evidence type="ECO:0000313" key="14">
    <source>
        <dbReference type="Proteomes" id="UP001291930"/>
    </source>
</evidence>
<keyword evidence="6 9" id="KW-0464">Manganese</keyword>
<feature type="binding site" evidence="9">
    <location>
        <position position="150"/>
    </location>
    <ligand>
        <name>1-deoxy-D-xylulose 5-phosphate</name>
        <dbReference type="ChEBI" id="CHEBI:57792"/>
    </ligand>
</feature>
<feature type="binding site" evidence="9">
    <location>
        <position position="11"/>
    </location>
    <ligand>
        <name>NADPH</name>
        <dbReference type="ChEBI" id="CHEBI:57783"/>
    </ligand>
</feature>
<feature type="binding site" evidence="9">
    <location>
        <position position="219"/>
    </location>
    <ligand>
        <name>Mn(2+)</name>
        <dbReference type="ChEBI" id="CHEBI:29035"/>
    </ligand>
</feature>
<feature type="binding site" evidence="9">
    <location>
        <position position="39"/>
    </location>
    <ligand>
        <name>NADPH</name>
        <dbReference type="ChEBI" id="CHEBI:57783"/>
    </ligand>
</feature>
<dbReference type="Proteomes" id="UP001291930">
    <property type="component" value="Unassembled WGS sequence"/>
</dbReference>
<dbReference type="GO" id="GO:0030604">
    <property type="term" value="F:1-deoxy-D-xylulose-5-phosphate reductoisomerase activity"/>
    <property type="evidence" value="ECO:0007669"/>
    <property type="project" value="UniProtKB-EC"/>
</dbReference>
<comment type="caution">
    <text evidence="9">Lacks conserved residue(s) required for the propagation of feature annotation.</text>
</comment>
<feature type="binding site" evidence="9">
    <location>
        <position position="203"/>
    </location>
    <ligand>
        <name>NADPH</name>
        <dbReference type="ChEBI" id="CHEBI:57783"/>
    </ligand>
</feature>
<keyword evidence="14" id="KW-1185">Reference proteome</keyword>
<evidence type="ECO:0000256" key="7">
    <source>
        <dbReference type="ARBA" id="ARBA00023229"/>
    </source>
</evidence>
<dbReference type="SUPFAM" id="SSF51735">
    <property type="entry name" value="NAD(P)-binding Rossmann-fold domains"/>
    <property type="match status" value="1"/>
</dbReference>
<evidence type="ECO:0000313" key="13">
    <source>
        <dbReference type="EMBL" id="MDZ5607977.1"/>
    </source>
</evidence>
<keyword evidence="4 9" id="KW-0521">NADP</keyword>
<feature type="binding site" evidence="9">
    <location>
        <position position="13"/>
    </location>
    <ligand>
        <name>NADPH</name>
        <dbReference type="ChEBI" id="CHEBI:57783"/>
    </ligand>
</feature>
<keyword evidence="9" id="KW-0460">Magnesium</keyword>
<evidence type="ECO:0000256" key="5">
    <source>
        <dbReference type="ARBA" id="ARBA00023002"/>
    </source>
</evidence>
<dbReference type="Pfam" id="PF02670">
    <property type="entry name" value="DXP_reductoisom"/>
    <property type="match status" value="1"/>
</dbReference>
<dbReference type="NCBIfam" id="TIGR00243">
    <property type="entry name" value="Dxr"/>
    <property type="match status" value="1"/>
</dbReference>
<dbReference type="InterPro" id="IPR036169">
    <property type="entry name" value="DXPR_C_sf"/>
</dbReference>
<dbReference type="Gene3D" id="3.40.50.720">
    <property type="entry name" value="NAD(P)-binding Rossmann-like Domain"/>
    <property type="match status" value="1"/>
</dbReference>
<dbReference type="RefSeq" id="WP_207995181.1">
    <property type="nucleotide sequence ID" value="NZ_JAXOVW010000024.1"/>
</dbReference>
<comment type="function">
    <text evidence="9">Catalyzes the NADPH-dependent rearrangement and reduction of 1-deoxy-D-xylulose-5-phosphate (DXP) to 2-C-methyl-D-erythritol 4-phosphate (MEP).</text>
</comment>
<dbReference type="InterPro" id="IPR013512">
    <property type="entry name" value="DXP_reductoisomerase_N"/>
</dbReference>
<comment type="cofactor">
    <cofactor evidence="9">
        <name>Mg(2+)</name>
        <dbReference type="ChEBI" id="CHEBI:18420"/>
    </cofactor>
    <cofactor evidence="9">
        <name>Mn(2+)</name>
        <dbReference type="ChEBI" id="CHEBI:29035"/>
    </cofactor>
</comment>
<organism evidence="13 14">
    <name type="scientific">Bacillus bingmayongensis</name>
    <dbReference type="NCBI Taxonomy" id="1150157"/>
    <lineage>
        <taxon>Bacteria</taxon>
        <taxon>Bacillati</taxon>
        <taxon>Bacillota</taxon>
        <taxon>Bacilli</taxon>
        <taxon>Bacillales</taxon>
        <taxon>Bacillaceae</taxon>
        <taxon>Bacillus</taxon>
    </lineage>
</organism>
<sequence length="384" mass="42584">MVKYISILGSTGSIGTSALDVVAAHPEHFKIIGLTANHNIDLLEKQIHTFHPRIVSVGTKELADALRKRISTDIKVTYGTDGLIEVATHPDSNLVLTSVVGVSGLLPTIEALKAKKDIAIANKETLVAAGHIVTELAKQNGCRLIPVDSEHSAIFQCLNGENNKEIEKLIVTASGGAFRDKTREEMQTLHAKDALKHPNWLMGTKLTIDSATLMNKGFEVMEARWLFDIPYEKIDVLIHKESIIHSLVEFIDGSIMAQLGAPDMRIPIQYAFHYPTRLQSNYKKLNLLEIGSLHFEKPDFKKFPCLHYAYESGKIGGTAPAVLNAANEIANALYLQNEISFFDIEKTIYSTLEAHHSIANPSLETVLEVDRWAREYANALLIRK</sequence>
<comment type="similarity">
    <text evidence="2 9">Belongs to the DXR family.</text>
</comment>
<dbReference type="InterPro" id="IPR003821">
    <property type="entry name" value="DXP_reductoisomerase"/>
</dbReference>
<dbReference type="EC" id="1.1.1.267" evidence="9"/>
<feature type="binding site" evidence="9">
    <location>
        <position position="216"/>
    </location>
    <ligand>
        <name>1-deoxy-D-xylulose 5-phosphate</name>
        <dbReference type="ChEBI" id="CHEBI:57792"/>
    </ligand>
</feature>
<feature type="binding site" evidence="9">
    <location>
        <position position="197"/>
    </location>
    <ligand>
        <name>1-deoxy-D-xylulose 5-phosphate</name>
        <dbReference type="ChEBI" id="CHEBI:57792"/>
    </ligand>
</feature>
<dbReference type="Pfam" id="PF13288">
    <property type="entry name" value="DXPR_C"/>
    <property type="match status" value="1"/>
</dbReference>
<keyword evidence="5 9" id="KW-0560">Oxidoreductase</keyword>
<accession>A0ABU5JY18</accession>
<feature type="binding site" evidence="9">
    <location>
        <position position="149"/>
    </location>
    <ligand>
        <name>1-deoxy-D-xylulose 5-phosphate</name>
        <dbReference type="ChEBI" id="CHEBI:57792"/>
    </ligand>
</feature>
<keyword evidence="3 9" id="KW-0479">Metal-binding</keyword>
<feature type="domain" description="1-deoxy-D-xylulose 5-phosphate reductoisomerase N-terminal" evidence="10">
    <location>
        <begin position="5"/>
        <end position="130"/>
    </location>
</feature>
<dbReference type="PANTHER" id="PTHR30525">
    <property type="entry name" value="1-DEOXY-D-XYLULOSE 5-PHOSPHATE REDUCTOISOMERASE"/>
    <property type="match status" value="1"/>
</dbReference>
<dbReference type="InterPro" id="IPR036291">
    <property type="entry name" value="NAD(P)-bd_dom_sf"/>
</dbReference>
<dbReference type="InterPro" id="IPR026877">
    <property type="entry name" value="DXPR_C"/>
</dbReference>
<dbReference type="EMBL" id="JAXOVW010000024">
    <property type="protein sequence ID" value="MDZ5607977.1"/>
    <property type="molecule type" value="Genomic_DNA"/>
</dbReference>
<evidence type="ECO:0000256" key="4">
    <source>
        <dbReference type="ARBA" id="ARBA00022857"/>
    </source>
</evidence>
<feature type="binding site" evidence="9">
    <location>
        <position position="12"/>
    </location>
    <ligand>
        <name>NADPH</name>
        <dbReference type="ChEBI" id="CHEBI:57783"/>
    </ligand>
</feature>
<evidence type="ECO:0000259" key="11">
    <source>
        <dbReference type="Pfam" id="PF08436"/>
    </source>
</evidence>
<evidence type="ECO:0000256" key="6">
    <source>
        <dbReference type="ARBA" id="ARBA00023211"/>
    </source>
</evidence>
<feature type="binding site" evidence="9">
    <location>
        <position position="174"/>
    </location>
    <ligand>
        <name>1-deoxy-D-xylulose 5-phosphate</name>
        <dbReference type="ChEBI" id="CHEBI:57792"/>
    </ligand>
</feature>
<evidence type="ECO:0000259" key="10">
    <source>
        <dbReference type="Pfam" id="PF02670"/>
    </source>
</evidence>
<reference evidence="14" key="1">
    <citation type="submission" date="2023-11" db="EMBL/GenBank/DDBJ databases">
        <title>Genome Sequence of Bacillus pseudomycoides stain BUPM19.</title>
        <authorList>
            <person name="Farhat A."/>
        </authorList>
    </citation>
    <scope>NUCLEOTIDE SEQUENCE [LARGE SCALE GENOMIC DNA]</scope>
    <source>
        <strain evidence="14">BUPM19</strain>
    </source>
</reference>
<gene>
    <name evidence="9" type="primary">dxr</name>
    <name evidence="13" type="ORF">U2I54_12935</name>
</gene>
<proteinExistence type="inferred from homology"/>
<dbReference type="SUPFAM" id="SSF55347">
    <property type="entry name" value="Glyceraldehyde-3-phosphate dehydrogenase-like, C-terminal domain"/>
    <property type="match status" value="1"/>
</dbReference>
<feature type="binding site" evidence="9">
    <location>
        <position position="122"/>
    </location>
    <ligand>
        <name>NADPH</name>
        <dbReference type="ChEBI" id="CHEBI:57783"/>
    </ligand>
</feature>
<feature type="binding site" evidence="9">
    <location>
        <position position="215"/>
    </location>
    <ligand>
        <name>1-deoxy-D-xylulose 5-phosphate</name>
        <dbReference type="ChEBI" id="CHEBI:57792"/>
    </ligand>
</feature>
<feature type="domain" description="DXP reductoisomerase C-terminal" evidence="12">
    <location>
        <begin position="259"/>
        <end position="376"/>
    </location>
</feature>
<feature type="binding site" evidence="9">
    <location>
        <position position="210"/>
    </location>
    <ligand>
        <name>1-deoxy-D-xylulose 5-phosphate</name>
        <dbReference type="ChEBI" id="CHEBI:57792"/>
    </ligand>
</feature>
<name>A0ABU5JY18_9BACI</name>
<feature type="binding site" evidence="9">
    <location>
        <position position="219"/>
    </location>
    <ligand>
        <name>1-deoxy-D-xylulose 5-phosphate</name>
        <dbReference type="ChEBI" id="CHEBI:57792"/>
    </ligand>
</feature>